<accession>A0ABZ1ED67</accession>
<gene>
    <name evidence="1" type="ORF">OIE14_30925</name>
</gene>
<proteinExistence type="predicted"/>
<keyword evidence="2" id="KW-1185">Reference proteome</keyword>
<dbReference type="EMBL" id="CP109071">
    <property type="protein sequence ID" value="WSA32459.1"/>
    <property type="molecule type" value="Genomic_DNA"/>
</dbReference>
<reference evidence="1 2" key="1">
    <citation type="submission" date="2022-10" db="EMBL/GenBank/DDBJ databases">
        <title>The complete genomes of actinobacterial strains from the NBC collection.</title>
        <authorList>
            <person name="Joergensen T.S."/>
            <person name="Alvarez Arevalo M."/>
            <person name="Sterndorff E.B."/>
            <person name="Faurdal D."/>
            <person name="Vuksanovic O."/>
            <person name="Mourched A.-S."/>
            <person name="Charusanti P."/>
            <person name="Shaw S."/>
            <person name="Blin K."/>
            <person name="Weber T."/>
        </authorList>
    </citation>
    <scope>NUCLEOTIDE SEQUENCE [LARGE SCALE GENOMIC DNA]</scope>
    <source>
        <strain evidence="1 2">NBC 01809</strain>
    </source>
</reference>
<dbReference type="Proteomes" id="UP001334804">
    <property type="component" value="Chromosome"/>
</dbReference>
<organism evidence="1 2">
    <name type="scientific">Micromonospora peucetia</name>
    <dbReference type="NCBI Taxonomy" id="47871"/>
    <lineage>
        <taxon>Bacteria</taxon>
        <taxon>Bacillati</taxon>
        <taxon>Actinomycetota</taxon>
        <taxon>Actinomycetes</taxon>
        <taxon>Micromonosporales</taxon>
        <taxon>Micromonosporaceae</taxon>
        <taxon>Micromonospora</taxon>
    </lineage>
</organism>
<name>A0ABZ1ED67_9ACTN</name>
<protein>
    <submittedName>
        <fullName evidence="1">Uncharacterized protein</fullName>
    </submittedName>
</protein>
<evidence type="ECO:0000313" key="2">
    <source>
        <dbReference type="Proteomes" id="UP001334804"/>
    </source>
</evidence>
<sequence length="158" mass="16838">MRSLDRLSIIQEIATVLRVEVPALLGRELQPADVGHRMLGVDQVRATLSTYEIALAPPVAGRVVAPVERVAGMVAHAWTAYQHARYPSLTALVPDLLAHAQRAHARHPGPGRAPLVDAYRVTAALLVKLGEADLAWLAADRAIGPRGDGCPPSTGRSI</sequence>
<dbReference type="RefSeq" id="WP_266321147.1">
    <property type="nucleotide sequence ID" value="NZ_CP109071.1"/>
</dbReference>
<evidence type="ECO:0000313" key="1">
    <source>
        <dbReference type="EMBL" id="WSA32459.1"/>
    </source>
</evidence>